<accession>A0A2P7STT3</accession>
<feature type="transmembrane region" description="Helical" evidence="3">
    <location>
        <begin position="62"/>
        <end position="83"/>
    </location>
</feature>
<organism evidence="5 6">
    <name type="scientific">Kumtagia ephedrae</name>
    <dbReference type="NCBI Taxonomy" id="2116701"/>
    <lineage>
        <taxon>Bacteria</taxon>
        <taxon>Pseudomonadati</taxon>
        <taxon>Pseudomonadota</taxon>
        <taxon>Alphaproteobacteria</taxon>
        <taxon>Hyphomicrobiales</taxon>
        <taxon>Phyllobacteriaceae</taxon>
        <taxon>Kumtagia</taxon>
    </lineage>
</organism>
<evidence type="ECO:0000259" key="4">
    <source>
        <dbReference type="PROSITE" id="PS50887"/>
    </source>
</evidence>
<evidence type="ECO:0000313" key="5">
    <source>
        <dbReference type="EMBL" id="PSJ65893.1"/>
    </source>
</evidence>
<dbReference type="InterPro" id="IPR050469">
    <property type="entry name" value="Diguanylate_Cyclase"/>
</dbReference>
<evidence type="ECO:0000256" key="2">
    <source>
        <dbReference type="ARBA" id="ARBA00034247"/>
    </source>
</evidence>
<dbReference type="RefSeq" id="WP_106770435.1">
    <property type="nucleotide sequence ID" value="NZ_PXYK01000001.1"/>
</dbReference>
<feature type="transmembrane region" description="Helical" evidence="3">
    <location>
        <begin position="6"/>
        <end position="27"/>
    </location>
</feature>
<feature type="domain" description="GGDEF" evidence="4">
    <location>
        <begin position="246"/>
        <end position="379"/>
    </location>
</feature>
<dbReference type="PANTHER" id="PTHR45138:SF9">
    <property type="entry name" value="DIGUANYLATE CYCLASE DGCM-RELATED"/>
    <property type="match status" value="1"/>
</dbReference>
<sequence length="383" mass="40243">MTLDYNSLLTALGISGGCLAVTLLMSWSVARAQAFLLTWAAGVALIVVYVVLYGFYVDYPDPLLGAISFVLLLAGLSALVGAARQFRTGQSSLRPTLSAAALSPIVPAAAMLLGFDGLGFIALNVAAALLLSATAGEYWTGRAEAPGPIVGLTVLYAVTAFGFVLCACVLIGDGRLVLGQAPQNWAEDVSLAISIAGMTGIGALSLALNHWRMAGKHRQEAMTDALTGLLNRRALFDRHGSMRFGPFAAVIVFDLDGFKSINDDHGHAAGDRVIRAFAEELAASTQRRMSAARLGGEEFALVLPRCLPEQAEQIAERIRAAFAARAIPTDGASLTCTVSAGIAFGSEDAPGFETVLRQADKALYAAKRGGRNRTVTRTLRLVS</sequence>
<comment type="catalytic activity">
    <reaction evidence="2">
        <text>2 GTP = 3',3'-c-di-GMP + 2 diphosphate</text>
        <dbReference type="Rhea" id="RHEA:24898"/>
        <dbReference type="ChEBI" id="CHEBI:33019"/>
        <dbReference type="ChEBI" id="CHEBI:37565"/>
        <dbReference type="ChEBI" id="CHEBI:58805"/>
        <dbReference type="EC" id="2.7.7.65"/>
    </reaction>
</comment>
<dbReference type="SMART" id="SM00267">
    <property type="entry name" value="GGDEF"/>
    <property type="match status" value="1"/>
</dbReference>
<dbReference type="OrthoDB" id="9812260at2"/>
<dbReference type="InterPro" id="IPR000160">
    <property type="entry name" value="GGDEF_dom"/>
</dbReference>
<keyword evidence="3" id="KW-0812">Transmembrane</keyword>
<dbReference type="GO" id="GO:1902201">
    <property type="term" value="P:negative regulation of bacterial-type flagellum-dependent cell motility"/>
    <property type="evidence" value="ECO:0007669"/>
    <property type="project" value="TreeGrafter"/>
</dbReference>
<dbReference type="FunFam" id="3.30.70.270:FF:000001">
    <property type="entry name" value="Diguanylate cyclase domain protein"/>
    <property type="match status" value="1"/>
</dbReference>
<dbReference type="AlphaFoldDB" id="A0A2P7STT3"/>
<dbReference type="Gene3D" id="3.30.70.270">
    <property type="match status" value="1"/>
</dbReference>
<dbReference type="Pfam" id="PF00990">
    <property type="entry name" value="GGDEF"/>
    <property type="match status" value="1"/>
</dbReference>
<dbReference type="NCBIfam" id="TIGR00254">
    <property type="entry name" value="GGDEF"/>
    <property type="match status" value="1"/>
</dbReference>
<evidence type="ECO:0000313" key="6">
    <source>
        <dbReference type="Proteomes" id="UP000241229"/>
    </source>
</evidence>
<dbReference type="SUPFAM" id="SSF55073">
    <property type="entry name" value="Nucleotide cyclase"/>
    <property type="match status" value="1"/>
</dbReference>
<dbReference type="Proteomes" id="UP000241229">
    <property type="component" value="Unassembled WGS sequence"/>
</dbReference>
<dbReference type="InterPro" id="IPR043128">
    <property type="entry name" value="Rev_trsase/Diguanyl_cyclase"/>
</dbReference>
<dbReference type="GO" id="GO:0043709">
    <property type="term" value="P:cell adhesion involved in single-species biofilm formation"/>
    <property type="evidence" value="ECO:0007669"/>
    <property type="project" value="TreeGrafter"/>
</dbReference>
<dbReference type="CDD" id="cd01949">
    <property type="entry name" value="GGDEF"/>
    <property type="match status" value="1"/>
</dbReference>
<keyword evidence="3" id="KW-1133">Transmembrane helix</keyword>
<name>A0A2P7STT3_9HYPH</name>
<feature type="transmembrane region" description="Helical" evidence="3">
    <location>
        <begin position="152"/>
        <end position="172"/>
    </location>
</feature>
<feature type="transmembrane region" description="Helical" evidence="3">
    <location>
        <begin position="192"/>
        <end position="211"/>
    </location>
</feature>
<dbReference type="PANTHER" id="PTHR45138">
    <property type="entry name" value="REGULATORY COMPONENTS OF SENSORY TRANSDUCTION SYSTEM"/>
    <property type="match status" value="1"/>
</dbReference>
<comment type="caution">
    <text evidence="5">The sequence shown here is derived from an EMBL/GenBank/DDBJ whole genome shotgun (WGS) entry which is preliminary data.</text>
</comment>
<dbReference type="EC" id="2.7.7.65" evidence="1"/>
<feature type="transmembrane region" description="Helical" evidence="3">
    <location>
        <begin position="34"/>
        <end position="56"/>
    </location>
</feature>
<gene>
    <name evidence="5" type="ORF">C7I84_01545</name>
</gene>
<keyword evidence="3" id="KW-0472">Membrane</keyword>
<dbReference type="GO" id="GO:0005886">
    <property type="term" value="C:plasma membrane"/>
    <property type="evidence" value="ECO:0007669"/>
    <property type="project" value="TreeGrafter"/>
</dbReference>
<dbReference type="GO" id="GO:0052621">
    <property type="term" value="F:diguanylate cyclase activity"/>
    <property type="evidence" value="ECO:0007669"/>
    <property type="project" value="UniProtKB-EC"/>
</dbReference>
<reference evidence="5 6" key="1">
    <citation type="submission" date="2018-03" db="EMBL/GenBank/DDBJ databases">
        <title>The draft genome of Mesorhizobium sp. 6GN-30.</title>
        <authorList>
            <person name="Liu L."/>
            <person name="Li L."/>
            <person name="Wang T."/>
            <person name="Zhang X."/>
            <person name="Liang L."/>
        </authorList>
    </citation>
    <scope>NUCLEOTIDE SEQUENCE [LARGE SCALE GENOMIC DNA]</scope>
    <source>
        <strain evidence="5 6">6GN30</strain>
    </source>
</reference>
<dbReference type="PROSITE" id="PS50887">
    <property type="entry name" value="GGDEF"/>
    <property type="match status" value="1"/>
</dbReference>
<protein>
    <recommendedName>
        <fullName evidence="1">diguanylate cyclase</fullName>
        <ecNumber evidence="1">2.7.7.65</ecNumber>
    </recommendedName>
</protein>
<proteinExistence type="predicted"/>
<dbReference type="EMBL" id="PXYK01000001">
    <property type="protein sequence ID" value="PSJ65893.1"/>
    <property type="molecule type" value="Genomic_DNA"/>
</dbReference>
<evidence type="ECO:0000256" key="1">
    <source>
        <dbReference type="ARBA" id="ARBA00012528"/>
    </source>
</evidence>
<dbReference type="InterPro" id="IPR029787">
    <property type="entry name" value="Nucleotide_cyclase"/>
</dbReference>
<evidence type="ECO:0000256" key="3">
    <source>
        <dbReference type="SAM" id="Phobius"/>
    </source>
</evidence>
<keyword evidence="6" id="KW-1185">Reference proteome</keyword>